<dbReference type="GO" id="GO:0003677">
    <property type="term" value="F:DNA binding"/>
    <property type="evidence" value="ECO:0007669"/>
    <property type="project" value="UniProtKB-UniRule"/>
</dbReference>
<dbReference type="InterPro" id="IPR031099">
    <property type="entry name" value="BRCA1-associated"/>
</dbReference>
<reference evidence="12" key="1">
    <citation type="submission" date="2021-02" db="EMBL/GenBank/DDBJ databases">
        <authorList>
            <person name="Nowell W R."/>
        </authorList>
    </citation>
    <scope>NUCLEOTIDE SEQUENCE</scope>
</reference>
<dbReference type="SUPFAM" id="SSF46689">
    <property type="entry name" value="Homeodomain-like"/>
    <property type="match status" value="1"/>
</dbReference>
<dbReference type="PANTHER" id="PTHR13763:SF0">
    <property type="entry name" value="BREAST CANCER TYPE 1 SUSCEPTIBILITY PROTEIN"/>
    <property type="match status" value="1"/>
</dbReference>
<keyword evidence="3" id="KW-0227">DNA damage</keyword>
<evidence type="ECO:0000256" key="3">
    <source>
        <dbReference type="ARBA" id="ARBA00022763"/>
    </source>
</evidence>
<dbReference type="SMART" id="SM00292">
    <property type="entry name" value="BRCT"/>
    <property type="match status" value="2"/>
</dbReference>
<dbReference type="Gene3D" id="3.40.50.10190">
    <property type="entry name" value="BRCT domain"/>
    <property type="match status" value="2"/>
</dbReference>
<evidence type="ECO:0000313" key="12">
    <source>
        <dbReference type="EMBL" id="CAF1359401.1"/>
    </source>
</evidence>
<dbReference type="GO" id="GO:0031436">
    <property type="term" value="C:BRCA1-BARD1 complex"/>
    <property type="evidence" value="ECO:0007669"/>
    <property type="project" value="TreeGrafter"/>
</dbReference>
<keyword evidence="5 8" id="KW-0371">Homeobox</keyword>
<evidence type="ECO:0000256" key="1">
    <source>
        <dbReference type="ARBA" id="ARBA00004123"/>
    </source>
</evidence>
<dbReference type="Proteomes" id="UP000663828">
    <property type="component" value="Unassembled WGS sequence"/>
</dbReference>
<organism evidence="12 13">
    <name type="scientific">Adineta ricciae</name>
    <name type="common">Rotifer</name>
    <dbReference type="NCBI Taxonomy" id="249248"/>
    <lineage>
        <taxon>Eukaryota</taxon>
        <taxon>Metazoa</taxon>
        <taxon>Spiralia</taxon>
        <taxon>Gnathifera</taxon>
        <taxon>Rotifera</taxon>
        <taxon>Eurotatoria</taxon>
        <taxon>Bdelloidea</taxon>
        <taxon>Adinetida</taxon>
        <taxon>Adinetidae</taxon>
        <taxon>Adineta</taxon>
    </lineage>
</organism>
<feature type="domain" description="BRCT" evidence="10">
    <location>
        <begin position="299"/>
        <end position="404"/>
    </location>
</feature>
<evidence type="ECO:0000256" key="6">
    <source>
        <dbReference type="ARBA" id="ARBA00023204"/>
    </source>
</evidence>
<evidence type="ECO:0000256" key="8">
    <source>
        <dbReference type="PROSITE-ProRule" id="PRU00108"/>
    </source>
</evidence>
<dbReference type="Gene3D" id="1.10.10.60">
    <property type="entry name" value="Homeodomain-like"/>
    <property type="match status" value="1"/>
</dbReference>
<dbReference type="GO" id="GO:0004842">
    <property type="term" value="F:ubiquitin-protein transferase activity"/>
    <property type="evidence" value="ECO:0007669"/>
    <property type="project" value="TreeGrafter"/>
</dbReference>
<evidence type="ECO:0000256" key="5">
    <source>
        <dbReference type="ARBA" id="ARBA00023155"/>
    </source>
</evidence>
<dbReference type="PANTHER" id="PTHR13763">
    <property type="entry name" value="BREAST CANCER TYPE 1 SUSCEPTIBILITY PROTEIN BRCA1"/>
    <property type="match status" value="1"/>
</dbReference>
<keyword evidence="6" id="KW-0234">DNA repair</keyword>
<feature type="domain" description="Homeobox" evidence="9">
    <location>
        <begin position="72"/>
        <end position="113"/>
    </location>
</feature>
<keyword evidence="7 8" id="KW-0539">Nucleus</keyword>
<gene>
    <name evidence="11" type="ORF">EDS130_LOCUS23978</name>
    <name evidence="12" type="ORF">XAT740_LOCUS31926</name>
</gene>
<comment type="subcellular location">
    <subcellularLocation>
        <location evidence="1 8">Nucleus</location>
    </subcellularLocation>
</comment>
<dbReference type="GO" id="GO:0070531">
    <property type="term" value="C:BRCA1-A complex"/>
    <property type="evidence" value="ECO:0007669"/>
    <property type="project" value="TreeGrafter"/>
</dbReference>
<name>A0A815I2B1_ADIRI</name>
<proteinExistence type="predicted"/>
<evidence type="ECO:0000313" key="11">
    <source>
        <dbReference type="EMBL" id="CAF1176155.1"/>
    </source>
</evidence>
<comment type="caution">
    <text evidence="12">The sequence shown here is derived from an EMBL/GenBank/DDBJ whole genome shotgun (WGS) entry which is preliminary data.</text>
</comment>
<dbReference type="InterPro" id="IPR001357">
    <property type="entry name" value="BRCT_dom"/>
</dbReference>
<dbReference type="OrthoDB" id="10056939at2759"/>
<keyword evidence="2" id="KW-0677">Repeat</keyword>
<keyword evidence="13" id="KW-1185">Reference proteome</keyword>
<dbReference type="Pfam" id="PF16589">
    <property type="entry name" value="BRCT_2"/>
    <property type="match status" value="1"/>
</dbReference>
<dbReference type="InterPro" id="IPR009057">
    <property type="entry name" value="Homeodomain-like_sf"/>
</dbReference>
<dbReference type="SMART" id="SM00389">
    <property type="entry name" value="HOX"/>
    <property type="match status" value="1"/>
</dbReference>
<evidence type="ECO:0000313" key="13">
    <source>
        <dbReference type="Proteomes" id="UP000663828"/>
    </source>
</evidence>
<dbReference type="InterPro" id="IPR036420">
    <property type="entry name" value="BRCT_dom_sf"/>
</dbReference>
<dbReference type="InterPro" id="IPR001356">
    <property type="entry name" value="HD"/>
</dbReference>
<dbReference type="Pfam" id="PF05920">
    <property type="entry name" value="Homeobox_KN"/>
    <property type="match status" value="1"/>
</dbReference>
<protein>
    <submittedName>
        <fullName evidence="12">Uncharacterized protein</fullName>
    </submittedName>
</protein>
<evidence type="ECO:0000256" key="4">
    <source>
        <dbReference type="ARBA" id="ARBA00023125"/>
    </source>
</evidence>
<dbReference type="AlphaFoldDB" id="A0A815I2B1"/>
<dbReference type="InterPro" id="IPR008422">
    <property type="entry name" value="KN_HD"/>
</dbReference>
<feature type="DNA-binding region" description="Homeobox" evidence="8">
    <location>
        <begin position="74"/>
        <end position="114"/>
    </location>
</feature>
<evidence type="ECO:0000256" key="2">
    <source>
        <dbReference type="ARBA" id="ARBA00022737"/>
    </source>
</evidence>
<dbReference type="EMBL" id="CAJNOJ010000133">
    <property type="protein sequence ID" value="CAF1176155.1"/>
    <property type="molecule type" value="Genomic_DNA"/>
</dbReference>
<dbReference type="PROSITE" id="PS50172">
    <property type="entry name" value="BRCT"/>
    <property type="match status" value="2"/>
</dbReference>
<evidence type="ECO:0000259" key="9">
    <source>
        <dbReference type="PROSITE" id="PS50071"/>
    </source>
</evidence>
<dbReference type="GO" id="GO:0000724">
    <property type="term" value="P:double-strand break repair via homologous recombination"/>
    <property type="evidence" value="ECO:0007669"/>
    <property type="project" value="TreeGrafter"/>
</dbReference>
<feature type="domain" description="BRCT" evidence="10">
    <location>
        <begin position="218"/>
        <end position="279"/>
    </location>
</feature>
<dbReference type="GO" id="GO:0045944">
    <property type="term" value="P:positive regulation of transcription by RNA polymerase II"/>
    <property type="evidence" value="ECO:0007669"/>
    <property type="project" value="TreeGrafter"/>
</dbReference>
<dbReference type="SUPFAM" id="SSF52113">
    <property type="entry name" value="BRCT domain"/>
    <property type="match status" value="2"/>
</dbReference>
<dbReference type="PROSITE" id="PS50071">
    <property type="entry name" value="HOMEOBOX_2"/>
    <property type="match status" value="1"/>
</dbReference>
<dbReference type="EMBL" id="CAJNOR010002942">
    <property type="protein sequence ID" value="CAF1359401.1"/>
    <property type="molecule type" value="Genomic_DNA"/>
</dbReference>
<dbReference type="CDD" id="cd00086">
    <property type="entry name" value="homeodomain"/>
    <property type="match status" value="1"/>
</dbReference>
<dbReference type="Pfam" id="PF00533">
    <property type="entry name" value="BRCT"/>
    <property type="match status" value="1"/>
</dbReference>
<dbReference type="Proteomes" id="UP000663852">
    <property type="component" value="Unassembled WGS sequence"/>
</dbReference>
<accession>A0A815I2B1</accession>
<evidence type="ECO:0000256" key="7">
    <source>
        <dbReference type="ARBA" id="ARBA00023242"/>
    </source>
</evidence>
<evidence type="ECO:0000259" key="10">
    <source>
        <dbReference type="PROSITE" id="PS50172"/>
    </source>
</evidence>
<sequence>MLNQQSYISTGEDEMLFDDTTPITFGENKKSNCKINKTDVPVQYPNDDKLSTLFNTTGREKNSTGPLKQWLFEHQQHPYPNETDKQELMEKTKMSLSQITVWFTNARVKMRKENKLPLNLYAKKKKKKQQYQQDDSFHLDDTLSPPFSAQNLSFNELSTSFDNEYTSDGNHDDTFTSNIVMVCPPGEKRIVLAYSCLNIEQTTEVYRFASLFPNQIVLSNCVDDRTTHLIVGNEEKQLLCPLTIKVFQAIARHLFVLTYRWISECFKQSQLIDELAFEIRGDIPFGEYHDGMRHSRLSKHANLFENCHIFILCNGCQEKMDKTELASLITLCGGTLLNTLPITTSNDSSILTIVLCDKLLPFHSSNQQQLFETSRSNGVHFLSPEWILESIVQFALQPFDNYEEKF</sequence>
<keyword evidence="4 8" id="KW-0238">DNA-binding</keyword>